<gene>
    <name evidence="2" type="ORF">SAMN05443544_1427</name>
</gene>
<dbReference type="EMBL" id="FSRJ01000002">
    <property type="protein sequence ID" value="SIN86045.1"/>
    <property type="molecule type" value="Genomic_DNA"/>
</dbReference>
<evidence type="ECO:0000313" key="2">
    <source>
        <dbReference type="EMBL" id="SIN86045.1"/>
    </source>
</evidence>
<proteinExistence type="predicted"/>
<protein>
    <submittedName>
        <fullName evidence="2">Uncharacterized protein</fullName>
    </submittedName>
</protein>
<name>A0A1N6ESN8_9MICO</name>
<organism evidence="2 3">
    <name type="scientific">Agromyces cerinus subsp. cerinus</name>
    <dbReference type="NCBI Taxonomy" id="232089"/>
    <lineage>
        <taxon>Bacteria</taxon>
        <taxon>Bacillati</taxon>
        <taxon>Actinomycetota</taxon>
        <taxon>Actinomycetes</taxon>
        <taxon>Micrococcales</taxon>
        <taxon>Microbacteriaceae</taxon>
        <taxon>Agromyces</taxon>
    </lineage>
</organism>
<reference evidence="3" key="1">
    <citation type="submission" date="2016-11" db="EMBL/GenBank/DDBJ databases">
        <authorList>
            <person name="Varghese N."/>
            <person name="Submissions S."/>
        </authorList>
    </citation>
    <scope>NUCLEOTIDE SEQUENCE [LARGE SCALE GENOMIC DNA]</scope>
    <source>
        <strain evidence="3">DSM 8595</strain>
    </source>
</reference>
<keyword evidence="1" id="KW-1133">Transmembrane helix</keyword>
<accession>A0A1N6ESN8</accession>
<keyword evidence="1" id="KW-0472">Membrane</keyword>
<dbReference type="AlphaFoldDB" id="A0A1N6ESN8"/>
<evidence type="ECO:0000256" key="1">
    <source>
        <dbReference type="SAM" id="Phobius"/>
    </source>
</evidence>
<evidence type="ECO:0000313" key="3">
    <source>
        <dbReference type="Proteomes" id="UP000184699"/>
    </source>
</evidence>
<keyword evidence="3" id="KW-1185">Reference proteome</keyword>
<dbReference type="STRING" id="232089.SAMN05443544_1427"/>
<sequence>MIEDWVEWVLTILLTVAGLVAVARGAVRIATAGRADDSAAFPNETRAEVRTRGVQWLVVGSILLVFGLIMVPALLSPDQLSRM</sequence>
<dbReference type="Proteomes" id="UP000184699">
    <property type="component" value="Unassembled WGS sequence"/>
</dbReference>
<keyword evidence="1" id="KW-0812">Transmembrane</keyword>
<feature type="transmembrane region" description="Helical" evidence="1">
    <location>
        <begin position="56"/>
        <end position="75"/>
    </location>
</feature>